<accession>A0ABD3DB19</accession>
<dbReference type="AlphaFoldDB" id="A0ABD3DB19"/>
<comment type="caution">
    <text evidence="1">The sequence shown here is derived from an EMBL/GenBank/DDBJ whole genome shotgun (WGS) entry which is preliminary data.</text>
</comment>
<evidence type="ECO:0000313" key="1">
    <source>
        <dbReference type="EMBL" id="KAL3638095.1"/>
    </source>
</evidence>
<name>A0ABD3DB19_9LAMI</name>
<evidence type="ECO:0000313" key="2">
    <source>
        <dbReference type="Proteomes" id="UP001632038"/>
    </source>
</evidence>
<protein>
    <submittedName>
        <fullName evidence="1">Uncharacterized protein</fullName>
    </submittedName>
</protein>
<keyword evidence="2" id="KW-1185">Reference proteome</keyword>
<organism evidence="1 2">
    <name type="scientific">Castilleja foliolosa</name>
    <dbReference type="NCBI Taxonomy" id="1961234"/>
    <lineage>
        <taxon>Eukaryota</taxon>
        <taxon>Viridiplantae</taxon>
        <taxon>Streptophyta</taxon>
        <taxon>Embryophyta</taxon>
        <taxon>Tracheophyta</taxon>
        <taxon>Spermatophyta</taxon>
        <taxon>Magnoliopsida</taxon>
        <taxon>eudicotyledons</taxon>
        <taxon>Gunneridae</taxon>
        <taxon>Pentapetalae</taxon>
        <taxon>asterids</taxon>
        <taxon>lamiids</taxon>
        <taxon>Lamiales</taxon>
        <taxon>Orobanchaceae</taxon>
        <taxon>Pedicularideae</taxon>
        <taxon>Castillejinae</taxon>
        <taxon>Castilleja</taxon>
    </lineage>
</organism>
<sequence>MKRLCGFWYTTAIVLQDEDDRFKLWWSSSEFRSRQIGWKDSLRPQARKENAILQIF</sequence>
<gene>
    <name evidence="1" type="ORF">CASFOL_017965</name>
</gene>
<dbReference type="Proteomes" id="UP001632038">
    <property type="component" value="Unassembled WGS sequence"/>
</dbReference>
<dbReference type="EMBL" id="JAVIJP010000020">
    <property type="protein sequence ID" value="KAL3638095.1"/>
    <property type="molecule type" value="Genomic_DNA"/>
</dbReference>
<proteinExistence type="predicted"/>
<reference evidence="2" key="1">
    <citation type="journal article" date="2024" name="IScience">
        <title>Strigolactones Initiate the Formation of Haustorium-like Structures in Castilleja.</title>
        <authorList>
            <person name="Buerger M."/>
            <person name="Peterson D."/>
            <person name="Chory J."/>
        </authorList>
    </citation>
    <scope>NUCLEOTIDE SEQUENCE [LARGE SCALE GENOMIC DNA]</scope>
</reference>